<dbReference type="InterPro" id="IPR049053">
    <property type="entry name" value="AFCA-like_C"/>
</dbReference>
<dbReference type="OrthoDB" id="2848340at2759"/>
<dbReference type="KEGG" id="hir:HETIRDRAFT_181224"/>
<dbReference type="PANTHER" id="PTHR31084">
    <property type="entry name" value="ALPHA-L-FUCOSIDASE 2"/>
    <property type="match status" value="1"/>
</dbReference>
<gene>
    <name evidence="5" type="ORF">HETIRDRAFT_181224</name>
</gene>
<dbReference type="eggNOG" id="ENOG502QQ9E">
    <property type="taxonomic scope" value="Eukaryota"/>
</dbReference>
<evidence type="ECO:0000313" key="6">
    <source>
        <dbReference type="Proteomes" id="UP000030671"/>
    </source>
</evidence>
<feature type="domain" description="Glycosyl hydrolase family 95 catalytic" evidence="4">
    <location>
        <begin position="334"/>
        <end position="751"/>
    </location>
</feature>
<keyword evidence="5" id="KW-0378">Hydrolase</keyword>
<reference evidence="5 6" key="1">
    <citation type="journal article" date="2012" name="New Phytol.">
        <title>Insight into trade-off between wood decay and parasitism from the genome of a fungal forest pathogen.</title>
        <authorList>
            <person name="Olson A."/>
            <person name="Aerts A."/>
            <person name="Asiegbu F."/>
            <person name="Belbahri L."/>
            <person name="Bouzid O."/>
            <person name="Broberg A."/>
            <person name="Canback B."/>
            <person name="Coutinho P.M."/>
            <person name="Cullen D."/>
            <person name="Dalman K."/>
            <person name="Deflorio G."/>
            <person name="van Diepen L.T."/>
            <person name="Dunand C."/>
            <person name="Duplessis S."/>
            <person name="Durling M."/>
            <person name="Gonthier P."/>
            <person name="Grimwood J."/>
            <person name="Fossdal C.G."/>
            <person name="Hansson D."/>
            <person name="Henrissat B."/>
            <person name="Hietala A."/>
            <person name="Himmelstrand K."/>
            <person name="Hoffmeister D."/>
            <person name="Hogberg N."/>
            <person name="James T.Y."/>
            <person name="Karlsson M."/>
            <person name="Kohler A."/>
            <person name="Kues U."/>
            <person name="Lee Y.H."/>
            <person name="Lin Y.C."/>
            <person name="Lind M."/>
            <person name="Lindquist E."/>
            <person name="Lombard V."/>
            <person name="Lucas S."/>
            <person name="Lunden K."/>
            <person name="Morin E."/>
            <person name="Murat C."/>
            <person name="Park J."/>
            <person name="Raffaello T."/>
            <person name="Rouze P."/>
            <person name="Salamov A."/>
            <person name="Schmutz J."/>
            <person name="Solheim H."/>
            <person name="Stahlberg J."/>
            <person name="Velez H."/>
            <person name="de Vries R.P."/>
            <person name="Wiebenga A."/>
            <person name="Woodward S."/>
            <person name="Yakovlev I."/>
            <person name="Garbelotto M."/>
            <person name="Martin F."/>
            <person name="Grigoriev I.V."/>
            <person name="Stenlid J."/>
        </authorList>
    </citation>
    <scope>NUCLEOTIDE SEQUENCE [LARGE SCALE GENOMIC DNA]</scope>
    <source>
        <strain evidence="5 6">TC 32-1</strain>
    </source>
</reference>
<dbReference type="PANTHER" id="PTHR31084:SF3">
    <property type="entry name" value="ALPHA-FUCOSIDASE A"/>
    <property type="match status" value="1"/>
</dbReference>
<dbReference type="InterPro" id="IPR012341">
    <property type="entry name" value="6hp_glycosidase-like_sf"/>
</dbReference>
<feature type="signal peptide" evidence="1">
    <location>
        <begin position="1"/>
        <end position="22"/>
    </location>
</feature>
<name>W4JRD6_HETIT</name>
<feature type="chain" id="PRO_5004843845" evidence="1">
    <location>
        <begin position="23"/>
        <end position="841"/>
    </location>
</feature>
<dbReference type="STRING" id="747525.W4JRD6"/>
<evidence type="ECO:0000256" key="1">
    <source>
        <dbReference type="SAM" id="SignalP"/>
    </source>
</evidence>
<dbReference type="Pfam" id="PF14498">
    <property type="entry name" value="Glyco_hyd_65N_2"/>
    <property type="match status" value="1"/>
</dbReference>
<dbReference type="HOGENOM" id="CLU_004617_2_2_1"/>
<dbReference type="Pfam" id="PF21307">
    <property type="entry name" value="Glyco_hydro_95_C"/>
    <property type="match status" value="1"/>
</dbReference>
<dbReference type="Proteomes" id="UP000030671">
    <property type="component" value="Unassembled WGS sequence"/>
</dbReference>
<proteinExistence type="predicted"/>
<dbReference type="Pfam" id="PF22124">
    <property type="entry name" value="Glyco_hydro_95_cat"/>
    <property type="match status" value="1"/>
</dbReference>
<dbReference type="GeneID" id="20668592"/>
<sequence length="841" mass="91482">MRLRCFILETLSLLLGSRIALSAPSGFPSSGNGLWYTAPGNSWQSEFLPIGNGYLAAMIPGGTDREVTQLNIESLWSGGPFEDPSYNGSNKAFDQQAALAQDMRNIRSAIFSSPTATIDNVEILAAPIGAYGSYAGAGYLISTLDVTGTVSDYGRWLDMDSALVHTQWTQNGSSFIRTSFCSHPAQACVEHINTTTFSLPGLTYAFSPYTEDGLPTPNITCLDESTLQVRGKVADPGMTYEILGRIQATSSSSGVIPKITCTSTTDGTVNATVSVVGAQEAWITWVGDTDYSLDAGDVTHGFSFRGADPHAKLVTIISTAASSNVNATTPSSGYTSLLSQHVIDYQKVFGGFELSLGQKPDFNTPTDELYNAYTTDVGDLYVEWLLFNFGRYLLVGSARGTLPANLQGKWADGTSNPWSADYHANINTQMNYWAAETTGLDVSQSLWDYMEKTWAPRGAETAQITYNISKGWVTHNEMNIFGHTGMKLSGNSAQWADYPESAVWMMVHVWDHFDYTGDVAWWRDQGWPLLKGVAEFHLEKLIPDEHFNDSTLVVAPCNSPEQTPITFGCAHAQQLIWQLLNAAEKGFAASGDTDQAFLNQVRQVRAQMDKGIHIGSWGQLQEWKFDMDSPTDTHRHLSHLVGLYPGYAVANFDPAVQAGINYTQADVLGAATISLIHRGNGTGPDADSGWEKIWRAAAWAQLKNATEFYHELSYAIDINYATNLFSLYSSGSTIFQIDANLGYPAAVMNALVQAPDVASYSNDLTVTLLPALPSKWSSGSITSARIRGGLRLDMQWSSGKPTKATIFSDRAAQPRSVNVVYAGEVISSFWTGGSATHLISF</sequence>
<dbReference type="InParanoid" id="W4JRD6"/>
<dbReference type="GO" id="GO:0005975">
    <property type="term" value="P:carbohydrate metabolic process"/>
    <property type="evidence" value="ECO:0007669"/>
    <property type="project" value="InterPro"/>
</dbReference>
<evidence type="ECO:0000313" key="5">
    <source>
        <dbReference type="EMBL" id="ETW75431.1"/>
    </source>
</evidence>
<dbReference type="Gene3D" id="1.50.10.10">
    <property type="match status" value="1"/>
</dbReference>
<dbReference type="InterPro" id="IPR008928">
    <property type="entry name" value="6-hairpin_glycosidase_sf"/>
</dbReference>
<dbReference type="RefSeq" id="XP_009552850.1">
    <property type="nucleotide sequence ID" value="XM_009554555.1"/>
</dbReference>
<keyword evidence="1" id="KW-0732">Signal</keyword>
<dbReference type="AlphaFoldDB" id="W4JRD6"/>
<feature type="domain" description="Alpha fucosidase A-like C-terminal" evidence="3">
    <location>
        <begin position="761"/>
        <end position="812"/>
    </location>
</feature>
<organism evidence="5 6">
    <name type="scientific">Heterobasidion irregulare (strain TC 32-1)</name>
    <dbReference type="NCBI Taxonomy" id="747525"/>
    <lineage>
        <taxon>Eukaryota</taxon>
        <taxon>Fungi</taxon>
        <taxon>Dikarya</taxon>
        <taxon>Basidiomycota</taxon>
        <taxon>Agaricomycotina</taxon>
        <taxon>Agaricomycetes</taxon>
        <taxon>Russulales</taxon>
        <taxon>Bondarzewiaceae</taxon>
        <taxon>Heterobasidion</taxon>
        <taxon>Heterobasidion annosum species complex</taxon>
    </lineage>
</organism>
<dbReference type="SUPFAM" id="SSF48208">
    <property type="entry name" value="Six-hairpin glycosidases"/>
    <property type="match status" value="1"/>
</dbReference>
<dbReference type="GO" id="GO:0004560">
    <property type="term" value="F:alpha-L-fucosidase activity"/>
    <property type="evidence" value="ECO:0007669"/>
    <property type="project" value="InterPro"/>
</dbReference>
<evidence type="ECO:0000259" key="3">
    <source>
        <dbReference type="Pfam" id="PF21307"/>
    </source>
</evidence>
<dbReference type="EMBL" id="KI925466">
    <property type="protein sequence ID" value="ETW75431.1"/>
    <property type="molecule type" value="Genomic_DNA"/>
</dbReference>
<accession>W4JRD6</accession>
<dbReference type="InterPro" id="IPR016518">
    <property type="entry name" value="Alpha-L-fucosidase"/>
</dbReference>
<protein>
    <submittedName>
        <fullName evidence="5">Glycoside hydrolase family 95 protein</fullName>
    </submittedName>
</protein>
<keyword evidence="6" id="KW-1185">Reference proteome</keyword>
<dbReference type="InterPro" id="IPR054363">
    <property type="entry name" value="GH95_cat"/>
</dbReference>
<dbReference type="InterPro" id="IPR027414">
    <property type="entry name" value="GH95_N_dom"/>
</dbReference>
<dbReference type="PIRSF" id="PIRSF007663">
    <property type="entry name" value="UCP007663"/>
    <property type="match status" value="1"/>
</dbReference>
<feature type="domain" description="Glycosyl hydrolase family 95 N-terminal" evidence="2">
    <location>
        <begin position="34"/>
        <end position="292"/>
    </location>
</feature>
<evidence type="ECO:0000259" key="4">
    <source>
        <dbReference type="Pfam" id="PF22124"/>
    </source>
</evidence>
<evidence type="ECO:0000259" key="2">
    <source>
        <dbReference type="Pfam" id="PF14498"/>
    </source>
</evidence>